<dbReference type="PANTHER" id="PTHR23517">
    <property type="entry name" value="RESISTANCE PROTEIN MDTM, PUTATIVE-RELATED-RELATED"/>
    <property type="match status" value="1"/>
</dbReference>
<dbReference type="Gene3D" id="1.20.1250.20">
    <property type="entry name" value="MFS general substrate transporter like domains"/>
    <property type="match status" value="2"/>
</dbReference>
<dbReference type="InterPro" id="IPR020846">
    <property type="entry name" value="MFS_dom"/>
</dbReference>
<name>A0ABV2WN65_9NOCA</name>
<evidence type="ECO:0000256" key="4">
    <source>
        <dbReference type="ARBA" id="ARBA00022692"/>
    </source>
</evidence>
<feature type="transmembrane region" description="Helical" evidence="7">
    <location>
        <begin position="141"/>
        <end position="162"/>
    </location>
</feature>
<feature type="transmembrane region" description="Helical" evidence="7">
    <location>
        <begin position="54"/>
        <end position="75"/>
    </location>
</feature>
<keyword evidence="3" id="KW-1003">Cell membrane</keyword>
<dbReference type="EMBL" id="JBEYBF010000005">
    <property type="protein sequence ID" value="MEU1952328.1"/>
    <property type="molecule type" value="Genomic_DNA"/>
</dbReference>
<keyword evidence="6 7" id="KW-0472">Membrane</keyword>
<keyword evidence="2" id="KW-0813">Transport</keyword>
<reference evidence="9 10" key="1">
    <citation type="submission" date="2024-06" db="EMBL/GenBank/DDBJ databases">
        <title>The Natural Products Discovery Center: Release of the First 8490 Sequenced Strains for Exploring Actinobacteria Biosynthetic Diversity.</title>
        <authorList>
            <person name="Kalkreuter E."/>
            <person name="Kautsar S.A."/>
            <person name="Yang D."/>
            <person name="Bader C.D."/>
            <person name="Teijaro C.N."/>
            <person name="Fluegel L."/>
            <person name="Davis C.M."/>
            <person name="Simpson J.R."/>
            <person name="Lauterbach L."/>
            <person name="Steele A.D."/>
            <person name="Gui C."/>
            <person name="Meng S."/>
            <person name="Li G."/>
            <person name="Viehrig K."/>
            <person name="Ye F."/>
            <person name="Su P."/>
            <person name="Kiefer A.F."/>
            <person name="Nichols A."/>
            <person name="Cepeda A.J."/>
            <person name="Yan W."/>
            <person name="Fan B."/>
            <person name="Jiang Y."/>
            <person name="Adhikari A."/>
            <person name="Zheng C.-J."/>
            <person name="Schuster L."/>
            <person name="Cowan T.M."/>
            <person name="Smanski M.J."/>
            <person name="Chevrette M.G."/>
            <person name="De Carvalho L.P.S."/>
            <person name="Shen B."/>
        </authorList>
    </citation>
    <scope>NUCLEOTIDE SEQUENCE [LARGE SCALE GENOMIC DNA]</scope>
    <source>
        <strain evidence="9 10">NPDC019708</strain>
    </source>
</reference>
<dbReference type="InterPro" id="IPR050171">
    <property type="entry name" value="MFS_Transporters"/>
</dbReference>
<dbReference type="PANTHER" id="PTHR23517:SF2">
    <property type="entry name" value="MULTIDRUG RESISTANCE PROTEIN MDTH"/>
    <property type="match status" value="1"/>
</dbReference>
<feature type="transmembrane region" description="Helical" evidence="7">
    <location>
        <begin position="315"/>
        <end position="334"/>
    </location>
</feature>
<feature type="transmembrane region" description="Helical" evidence="7">
    <location>
        <begin position="18"/>
        <end position="42"/>
    </location>
</feature>
<dbReference type="Pfam" id="PF07690">
    <property type="entry name" value="MFS_1"/>
    <property type="match status" value="1"/>
</dbReference>
<sequence>MAVALAGKRKPPTFPAEVWIISITTFLSRSVGFLALFSTVFYKSMGLSPSALTLALFAGGFAGVLGSVTGGWFAARFGSTDVLIAGSLLNVPLLYMLGISTNDPVPAIVLASLSVALTQSFSGPAAALVTGSAYEGNTVTVVAFHRIFLSSGVTVAPIMVSAVGEHNFSMLFFLSALGSAGTAAFLFSERARLRGAEALAAARERNAPAPDLVSDSATAVPYDPSRVSRLWAVVVVFGAAMAVYAQSMSGIPLSVGKISDGGQLYSVLLVINSLFIIFFELPISTLTARLKWNYALGLGIFVTGLGLAVCGAGSSWTVCIVGFVLFSLGEAIFIPQASASIANISTPSENPRYQGYLSAAQSFGFAVGPGLGAFGVLHDSALYWTLVIQISFAAGAVAVVAGMSKDRSSVHVG</sequence>
<evidence type="ECO:0000313" key="10">
    <source>
        <dbReference type="Proteomes" id="UP001550628"/>
    </source>
</evidence>
<feature type="transmembrane region" description="Helical" evidence="7">
    <location>
        <begin position="263"/>
        <end position="281"/>
    </location>
</feature>
<keyword evidence="10" id="KW-1185">Reference proteome</keyword>
<feature type="transmembrane region" description="Helical" evidence="7">
    <location>
        <begin position="230"/>
        <end position="251"/>
    </location>
</feature>
<organism evidence="9 10">
    <name type="scientific">Nocardia rhamnosiphila</name>
    <dbReference type="NCBI Taxonomy" id="426716"/>
    <lineage>
        <taxon>Bacteria</taxon>
        <taxon>Bacillati</taxon>
        <taxon>Actinomycetota</taxon>
        <taxon>Actinomycetes</taxon>
        <taxon>Mycobacteriales</taxon>
        <taxon>Nocardiaceae</taxon>
        <taxon>Nocardia</taxon>
    </lineage>
</organism>
<evidence type="ECO:0000259" key="8">
    <source>
        <dbReference type="PROSITE" id="PS50850"/>
    </source>
</evidence>
<evidence type="ECO:0000256" key="3">
    <source>
        <dbReference type="ARBA" id="ARBA00022475"/>
    </source>
</evidence>
<proteinExistence type="predicted"/>
<dbReference type="InterPro" id="IPR036259">
    <property type="entry name" value="MFS_trans_sf"/>
</dbReference>
<gene>
    <name evidence="9" type="ORF">ABZ510_10740</name>
</gene>
<comment type="subcellular location">
    <subcellularLocation>
        <location evidence="1">Cell membrane</location>
        <topology evidence="1">Multi-pass membrane protein</topology>
    </subcellularLocation>
</comment>
<keyword evidence="5 7" id="KW-1133">Transmembrane helix</keyword>
<protein>
    <submittedName>
        <fullName evidence="9">MFS transporter</fullName>
    </submittedName>
</protein>
<evidence type="ECO:0000256" key="5">
    <source>
        <dbReference type="ARBA" id="ARBA00022989"/>
    </source>
</evidence>
<accession>A0ABV2WN65</accession>
<feature type="transmembrane region" description="Helical" evidence="7">
    <location>
        <begin position="381"/>
        <end position="401"/>
    </location>
</feature>
<evidence type="ECO:0000256" key="6">
    <source>
        <dbReference type="ARBA" id="ARBA00023136"/>
    </source>
</evidence>
<feature type="domain" description="Major facilitator superfamily (MFS) profile" evidence="8">
    <location>
        <begin position="226"/>
        <end position="413"/>
    </location>
</feature>
<feature type="transmembrane region" description="Helical" evidence="7">
    <location>
        <begin position="82"/>
        <end position="101"/>
    </location>
</feature>
<evidence type="ECO:0000256" key="7">
    <source>
        <dbReference type="SAM" id="Phobius"/>
    </source>
</evidence>
<evidence type="ECO:0000256" key="1">
    <source>
        <dbReference type="ARBA" id="ARBA00004651"/>
    </source>
</evidence>
<evidence type="ECO:0000313" key="9">
    <source>
        <dbReference type="EMBL" id="MEU1952328.1"/>
    </source>
</evidence>
<dbReference type="InterPro" id="IPR011701">
    <property type="entry name" value="MFS"/>
</dbReference>
<keyword evidence="4 7" id="KW-0812">Transmembrane</keyword>
<evidence type="ECO:0000256" key="2">
    <source>
        <dbReference type="ARBA" id="ARBA00022448"/>
    </source>
</evidence>
<comment type="caution">
    <text evidence="9">The sequence shown here is derived from an EMBL/GenBank/DDBJ whole genome shotgun (WGS) entry which is preliminary data.</text>
</comment>
<dbReference type="Proteomes" id="UP001550628">
    <property type="component" value="Unassembled WGS sequence"/>
</dbReference>
<dbReference type="SUPFAM" id="SSF103473">
    <property type="entry name" value="MFS general substrate transporter"/>
    <property type="match status" value="2"/>
</dbReference>
<dbReference type="PROSITE" id="PS50850">
    <property type="entry name" value="MFS"/>
    <property type="match status" value="1"/>
</dbReference>
<feature type="transmembrane region" description="Helical" evidence="7">
    <location>
        <begin position="107"/>
        <end position="129"/>
    </location>
</feature>
<feature type="transmembrane region" description="Helical" evidence="7">
    <location>
        <begin position="168"/>
        <end position="187"/>
    </location>
</feature>
<feature type="transmembrane region" description="Helical" evidence="7">
    <location>
        <begin position="355"/>
        <end position="375"/>
    </location>
</feature>
<feature type="transmembrane region" description="Helical" evidence="7">
    <location>
        <begin position="293"/>
        <end position="309"/>
    </location>
</feature>
<dbReference type="RefSeq" id="WP_356956980.1">
    <property type="nucleotide sequence ID" value="NZ_JBEYBD010000007.1"/>
</dbReference>